<dbReference type="PROSITE" id="PS00138">
    <property type="entry name" value="SUBTILASE_SER"/>
    <property type="match status" value="1"/>
</dbReference>
<evidence type="ECO:0000256" key="4">
    <source>
        <dbReference type="ARBA" id="ARBA00022825"/>
    </source>
</evidence>
<feature type="active site" description="Charge relay system" evidence="5">
    <location>
        <position position="240"/>
    </location>
</feature>
<dbReference type="InterPro" id="IPR023828">
    <property type="entry name" value="Peptidase_S8_Ser-AS"/>
</dbReference>
<comment type="caution">
    <text evidence="8">The sequence shown here is derived from an EMBL/GenBank/DDBJ whole genome shotgun (WGS) entry which is preliminary data.</text>
</comment>
<dbReference type="InterPro" id="IPR036852">
    <property type="entry name" value="Peptidase_S8/S53_dom_sf"/>
</dbReference>
<dbReference type="Gene3D" id="3.40.50.200">
    <property type="entry name" value="Peptidase S8/S53 domain"/>
    <property type="match status" value="1"/>
</dbReference>
<evidence type="ECO:0000259" key="7">
    <source>
        <dbReference type="Pfam" id="PF00082"/>
    </source>
</evidence>
<keyword evidence="6" id="KW-0732">Signal</keyword>
<dbReference type="SUPFAM" id="SSF52743">
    <property type="entry name" value="Subtilisin-like"/>
    <property type="match status" value="1"/>
</dbReference>
<comment type="similarity">
    <text evidence="1 5">Belongs to the peptidase S8 family.</text>
</comment>
<feature type="active site" description="Charge relay system" evidence="5">
    <location>
        <position position="208"/>
    </location>
</feature>
<evidence type="ECO:0000256" key="6">
    <source>
        <dbReference type="SAM" id="SignalP"/>
    </source>
</evidence>
<dbReference type="AlphaFoldDB" id="A0A3P3QJ49"/>
<dbReference type="RefSeq" id="WP_046519690.1">
    <property type="nucleotide sequence ID" value="NZ_LAVS01000016.1"/>
</dbReference>
<keyword evidence="3 5" id="KW-0378">Hydrolase</keyword>
<keyword evidence="2 5" id="KW-0645">Protease</keyword>
<sequence length="448" mass="48235">MKNKLTFALLLLLSPGGQAQLLAVPPLSDTLRQQVDLPVAERLSTLDQTLLRQTRQQLLKDKLATEQLRQQLSRSLDPVSQLPASLAILNTQNQLLWRETELSPGVRVVEGQWLLMLSAQQWQQHPQLHRYLVDQKNYPELGLALYRLQLPEGAGTKPELFQSLPADIRTQIFSNTIYSPQQGEAAGVTDLATPGSACQRAVKIGMVDSAVDRRHPAFARPDALISKNFLPADLSQSTQHGTAVASILMGQGPQLNPLLPKAQLYSAEVFYQQNAYQQGATLIHLLEALNWLASQQVQLINLSLTGPAHPLLHHAIRALDQKSIALVAAAGNAGPGAAALYPAAYTEVIAVTAVDQQQHIYRWANQGDYIEFAAAGVAVTVAKAGVGFGVESGTSLASPVVAAIAACHLASGIPTTQLRAQLQQQAIDLGEPGKDSVYGFGLLRPGSN</sequence>
<dbReference type="Proteomes" id="UP000276260">
    <property type="component" value="Unassembled WGS sequence"/>
</dbReference>
<dbReference type="CDD" id="cd05561">
    <property type="entry name" value="Peptidases_S8_4"/>
    <property type="match status" value="1"/>
</dbReference>
<evidence type="ECO:0000256" key="3">
    <source>
        <dbReference type="ARBA" id="ARBA00022801"/>
    </source>
</evidence>
<name>A0A3P3QJ49_9GAMM</name>
<gene>
    <name evidence="8" type="ORF">EIK76_10005</name>
</gene>
<keyword evidence="9" id="KW-1185">Reference proteome</keyword>
<dbReference type="InterPro" id="IPR015500">
    <property type="entry name" value="Peptidase_S8_subtilisin-rel"/>
</dbReference>
<reference evidence="8 9" key="1">
    <citation type="submission" date="2018-11" db="EMBL/GenBank/DDBJ databases">
        <title>Draft genome analysis of Rheinheimera mesophila isolated from an industrial waste site.</title>
        <authorList>
            <person name="Yu Q."/>
            <person name="Qi Y."/>
            <person name="Zhang H."/>
            <person name="Lu Y."/>
            <person name="Pu J."/>
        </authorList>
    </citation>
    <scope>NUCLEOTIDE SEQUENCE [LARGE SCALE GENOMIC DNA]</scope>
    <source>
        <strain evidence="8 9">IITR13</strain>
    </source>
</reference>
<dbReference type="InterPro" id="IPR000209">
    <property type="entry name" value="Peptidase_S8/S53_dom"/>
</dbReference>
<feature type="signal peptide" evidence="6">
    <location>
        <begin position="1"/>
        <end position="19"/>
    </location>
</feature>
<proteinExistence type="inferred from homology"/>
<dbReference type="GO" id="GO:0004252">
    <property type="term" value="F:serine-type endopeptidase activity"/>
    <property type="evidence" value="ECO:0007669"/>
    <property type="project" value="UniProtKB-UniRule"/>
</dbReference>
<dbReference type="PANTHER" id="PTHR43806">
    <property type="entry name" value="PEPTIDASE S8"/>
    <property type="match status" value="1"/>
</dbReference>
<dbReference type="Pfam" id="PF00082">
    <property type="entry name" value="Peptidase_S8"/>
    <property type="match status" value="1"/>
</dbReference>
<accession>A0A3P3QJ49</accession>
<keyword evidence="4 5" id="KW-0720">Serine protease</keyword>
<dbReference type="GO" id="GO:0006508">
    <property type="term" value="P:proteolysis"/>
    <property type="evidence" value="ECO:0007669"/>
    <property type="project" value="UniProtKB-KW"/>
</dbReference>
<dbReference type="PRINTS" id="PR00723">
    <property type="entry name" value="SUBTILISIN"/>
</dbReference>
<feature type="domain" description="Peptidase S8/S53" evidence="7">
    <location>
        <begin position="200"/>
        <end position="441"/>
    </location>
</feature>
<dbReference type="EMBL" id="RRCF01000002">
    <property type="protein sequence ID" value="RRJ21207.1"/>
    <property type="molecule type" value="Genomic_DNA"/>
</dbReference>
<feature type="chain" id="PRO_5018595111" description="Peptidase S8/S53 domain-containing protein" evidence="6">
    <location>
        <begin position="20"/>
        <end position="448"/>
    </location>
</feature>
<evidence type="ECO:0000313" key="8">
    <source>
        <dbReference type="EMBL" id="RRJ21207.1"/>
    </source>
</evidence>
<evidence type="ECO:0000256" key="2">
    <source>
        <dbReference type="ARBA" id="ARBA00022670"/>
    </source>
</evidence>
<dbReference type="PROSITE" id="PS51892">
    <property type="entry name" value="SUBTILASE"/>
    <property type="match status" value="1"/>
</dbReference>
<evidence type="ECO:0000256" key="5">
    <source>
        <dbReference type="PROSITE-ProRule" id="PRU01240"/>
    </source>
</evidence>
<evidence type="ECO:0000313" key="9">
    <source>
        <dbReference type="Proteomes" id="UP000276260"/>
    </source>
</evidence>
<dbReference type="InterPro" id="IPR050131">
    <property type="entry name" value="Peptidase_S8_subtilisin-like"/>
</dbReference>
<organism evidence="8 9">
    <name type="scientific">Rheinheimera mesophila</name>
    <dbReference type="NCBI Taxonomy" id="1547515"/>
    <lineage>
        <taxon>Bacteria</taxon>
        <taxon>Pseudomonadati</taxon>
        <taxon>Pseudomonadota</taxon>
        <taxon>Gammaproteobacteria</taxon>
        <taxon>Chromatiales</taxon>
        <taxon>Chromatiaceae</taxon>
        <taxon>Rheinheimera</taxon>
    </lineage>
</organism>
<dbReference type="OrthoDB" id="5405281at2"/>
<protein>
    <recommendedName>
        <fullName evidence="7">Peptidase S8/S53 domain-containing protein</fullName>
    </recommendedName>
</protein>
<feature type="active site" description="Charge relay system" evidence="5">
    <location>
        <position position="395"/>
    </location>
</feature>
<dbReference type="PANTHER" id="PTHR43806:SF11">
    <property type="entry name" value="CEREVISIN-RELATED"/>
    <property type="match status" value="1"/>
</dbReference>
<evidence type="ECO:0000256" key="1">
    <source>
        <dbReference type="ARBA" id="ARBA00011073"/>
    </source>
</evidence>